<sequence>MKKLLAVLAMLLPIQLLAANWQEGTHYEVIDDKASGKMLVQEFYSFWCPACNAVEPIVQQMKTRLASEGIKFEKVHANFMRFAEPETQDAATRAMMIGRALKQEEKLNSAIFAHIHKKRQPITSMDDLKAIFVDQGVEPKRFDELAGSFSVNSLFSRNNKTLEQNARHLNKGVPAFIVNGKYRAMFTRDMTPDQVIELVVWLAKQKI</sequence>
<dbReference type="PIRSF" id="PIRSF001488">
    <property type="entry name" value="Tdi_protein"/>
    <property type="match status" value="1"/>
</dbReference>
<dbReference type="SUPFAM" id="SSF52833">
    <property type="entry name" value="Thioredoxin-like"/>
    <property type="match status" value="1"/>
</dbReference>
<evidence type="ECO:0000256" key="8">
    <source>
        <dbReference type="SAM" id="SignalP"/>
    </source>
</evidence>
<evidence type="ECO:0000256" key="7">
    <source>
        <dbReference type="PIRNR" id="PIRNR001488"/>
    </source>
</evidence>
<dbReference type="InterPro" id="IPR050824">
    <property type="entry name" value="Thiol_disulfide_DsbA"/>
</dbReference>
<dbReference type="InterPro" id="IPR001853">
    <property type="entry name" value="DSBA-like_thioredoxin_dom"/>
</dbReference>
<comment type="caution">
    <text evidence="10">The sequence shown here is derived from an EMBL/GenBank/DDBJ whole genome shotgun (WGS) entry which is preliminary data.</text>
</comment>
<evidence type="ECO:0000313" key="11">
    <source>
        <dbReference type="Proteomes" id="UP001501757"/>
    </source>
</evidence>
<protein>
    <recommendedName>
        <fullName evidence="7">Thiol:disulfide interchange protein</fullName>
    </recommendedName>
</protein>
<organism evidence="10 11">
    <name type="scientific">Bowmanella denitrificans</name>
    <dbReference type="NCBI Taxonomy" id="366582"/>
    <lineage>
        <taxon>Bacteria</taxon>
        <taxon>Pseudomonadati</taxon>
        <taxon>Pseudomonadota</taxon>
        <taxon>Gammaproteobacteria</taxon>
        <taxon>Alteromonadales</taxon>
        <taxon>Alteromonadaceae</taxon>
        <taxon>Bowmanella</taxon>
    </lineage>
</organism>
<keyword evidence="5 7" id="KW-1015">Disulfide bond</keyword>
<keyword evidence="4 7" id="KW-0574">Periplasm</keyword>
<dbReference type="PANTHER" id="PTHR35891:SF2">
    <property type="entry name" value="THIOL:DISULFIDE INTERCHANGE PROTEIN DSBA"/>
    <property type="match status" value="1"/>
</dbReference>
<dbReference type="Gene3D" id="3.40.30.10">
    <property type="entry name" value="Glutaredoxin"/>
    <property type="match status" value="1"/>
</dbReference>
<proteinExistence type="inferred from homology"/>
<dbReference type="PANTHER" id="PTHR35891">
    <property type="entry name" value="THIOL:DISULFIDE INTERCHANGE PROTEIN DSBA"/>
    <property type="match status" value="1"/>
</dbReference>
<keyword evidence="6" id="KW-0676">Redox-active center</keyword>
<evidence type="ECO:0000313" key="10">
    <source>
        <dbReference type="EMBL" id="GAA0371399.1"/>
    </source>
</evidence>
<dbReference type="Proteomes" id="UP001501757">
    <property type="component" value="Unassembled WGS sequence"/>
</dbReference>
<evidence type="ECO:0000256" key="3">
    <source>
        <dbReference type="ARBA" id="ARBA00022729"/>
    </source>
</evidence>
<keyword evidence="3 8" id="KW-0732">Signal</keyword>
<dbReference type="EMBL" id="BAAAEI010000024">
    <property type="protein sequence ID" value="GAA0371399.1"/>
    <property type="molecule type" value="Genomic_DNA"/>
</dbReference>
<keyword evidence="11" id="KW-1185">Reference proteome</keyword>
<comment type="subcellular location">
    <subcellularLocation>
        <location evidence="1 7">Periplasm</location>
    </subcellularLocation>
</comment>
<evidence type="ECO:0000256" key="5">
    <source>
        <dbReference type="ARBA" id="ARBA00023157"/>
    </source>
</evidence>
<evidence type="ECO:0000256" key="2">
    <source>
        <dbReference type="ARBA" id="ARBA00005791"/>
    </source>
</evidence>
<feature type="chain" id="PRO_5046256145" description="Thiol:disulfide interchange protein" evidence="8">
    <location>
        <begin position="19"/>
        <end position="207"/>
    </location>
</feature>
<evidence type="ECO:0000256" key="4">
    <source>
        <dbReference type="ARBA" id="ARBA00022764"/>
    </source>
</evidence>
<feature type="signal peptide" evidence="8">
    <location>
        <begin position="1"/>
        <end position="18"/>
    </location>
</feature>
<dbReference type="InterPro" id="IPR036249">
    <property type="entry name" value="Thioredoxin-like_sf"/>
</dbReference>
<name>A0ABP3HIA4_9ALTE</name>
<reference evidence="11" key="1">
    <citation type="journal article" date="2019" name="Int. J. Syst. Evol. Microbiol.">
        <title>The Global Catalogue of Microorganisms (GCM) 10K type strain sequencing project: providing services to taxonomists for standard genome sequencing and annotation.</title>
        <authorList>
            <consortium name="The Broad Institute Genomics Platform"/>
            <consortium name="The Broad Institute Genome Sequencing Center for Infectious Disease"/>
            <person name="Wu L."/>
            <person name="Ma J."/>
        </authorList>
    </citation>
    <scope>NUCLEOTIDE SEQUENCE [LARGE SCALE GENOMIC DNA]</scope>
    <source>
        <strain evidence="11">JCM 13378</strain>
    </source>
</reference>
<dbReference type="CDD" id="cd03019">
    <property type="entry name" value="DsbA_DsbA"/>
    <property type="match status" value="1"/>
</dbReference>
<accession>A0ABP3HIA4</accession>
<comment type="similarity">
    <text evidence="2">Belongs to the thioredoxin family. DsbA subfamily.</text>
</comment>
<dbReference type="InterPro" id="IPR023205">
    <property type="entry name" value="DsbA/DsbL"/>
</dbReference>
<dbReference type="RefSeq" id="WP_343847216.1">
    <property type="nucleotide sequence ID" value="NZ_BAAAEI010000024.1"/>
</dbReference>
<gene>
    <name evidence="10" type="ORF">GCM10009092_39670</name>
</gene>
<evidence type="ECO:0000256" key="6">
    <source>
        <dbReference type="ARBA" id="ARBA00023284"/>
    </source>
</evidence>
<feature type="domain" description="Thioredoxin" evidence="9">
    <location>
        <begin position="8"/>
        <end position="204"/>
    </location>
</feature>
<evidence type="ECO:0000259" key="9">
    <source>
        <dbReference type="PROSITE" id="PS51352"/>
    </source>
</evidence>
<dbReference type="InterPro" id="IPR013766">
    <property type="entry name" value="Thioredoxin_domain"/>
</dbReference>
<dbReference type="PROSITE" id="PS51352">
    <property type="entry name" value="THIOREDOXIN_2"/>
    <property type="match status" value="1"/>
</dbReference>
<dbReference type="Pfam" id="PF01323">
    <property type="entry name" value="DSBA"/>
    <property type="match status" value="1"/>
</dbReference>
<evidence type="ECO:0000256" key="1">
    <source>
        <dbReference type="ARBA" id="ARBA00004418"/>
    </source>
</evidence>